<dbReference type="GO" id="GO:0015031">
    <property type="term" value="P:protein transport"/>
    <property type="evidence" value="ECO:0007669"/>
    <property type="project" value="UniProtKB-KW"/>
</dbReference>
<dbReference type="InterPro" id="IPR016447">
    <property type="entry name" value="Translocation_assoc_membrane"/>
</dbReference>
<dbReference type="SMART" id="SM00724">
    <property type="entry name" value="TLC"/>
    <property type="match status" value="1"/>
</dbReference>
<evidence type="ECO:0000256" key="6">
    <source>
        <dbReference type="ARBA" id="ARBA00022692"/>
    </source>
</evidence>
<gene>
    <name evidence="13" type="ORF">ABEB36_000509</name>
</gene>
<dbReference type="InterPro" id="IPR016439">
    <property type="entry name" value="Lag1/Lac1-like"/>
</dbReference>
<feature type="transmembrane region" description="Helical" evidence="11">
    <location>
        <begin position="153"/>
        <end position="173"/>
    </location>
</feature>
<dbReference type="PANTHER" id="PTHR12371">
    <property type="entry name" value="TRANSLOCATION ASSOCIATED MEMBRANE PROTEIN"/>
    <property type="match status" value="1"/>
</dbReference>
<evidence type="ECO:0000259" key="12">
    <source>
        <dbReference type="SMART" id="SM00724"/>
    </source>
</evidence>
<keyword evidence="14" id="KW-1185">Reference proteome</keyword>
<dbReference type="Pfam" id="PF03798">
    <property type="entry name" value="TRAM_LAG1_CLN8"/>
    <property type="match status" value="1"/>
</dbReference>
<evidence type="ECO:0000313" key="13">
    <source>
        <dbReference type="EMBL" id="KAL1516623.1"/>
    </source>
</evidence>
<comment type="pathway">
    <text evidence="3">Sphingolipid metabolism.</text>
</comment>
<evidence type="ECO:0000313" key="14">
    <source>
        <dbReference type="Proteomes" id="UP001566132"/>
    </source>
</evidence>
<feature type="transmembrane region" description="Helical" evidence="11">
    <location>
        <begin position="114"/>
        <end position="133"/>
    </location>
</feature>
<evidence type="ECO:0000256" key="4">
    <source>
        <dbReference type="ARBA" id="ARBA00005999"/>
    </source>
</evidence>
<keyword evidence="7" id="KW-0653">Protein transport</keyword>
<keyword evidence="9 11" id="KW-0472">Membrane</keyword>
<dbReference type="EMBL" id="JBDJPC010000001">
    <property type="protein sequence ID" value="KAL1516623.1"/>
    <property type="molecule type" value="Genomic_DNA"/>
</dbReference>
<feature type="domain" description="TLC" evidence="12">
    <location>
        <begin position="114"/>
        <end position="339"/>
    </location>
</feature>
<feature type="transmembrane region" description="Helical" evidence="11">
    <location>
        <begin position="314"/>
        <end position="334"/>
    </location>
</feature>
<feature type="transmembrane region" description="Helical" evidence="11">
    <location>
        <begin position="77"/>
        <end position="94"/>
    </location>
</feature>
<keyword evidence="5" id="KW-0813">Transport</keyword>
<keyword evidence="6 11" id="KW-0812">Transmembrane</keyword>
<name>A0ABD1FDF2_HYPHA</name>
<accession>A0ABD1FDF2</accession>
<evidence type="ECO:0000256" key="11">
    <source>
        <dbReference type="SAM" id="Phobius"/>
    </source>
</evidence>
<comment type="pathway">
    <text evidence="2">Lipid metabolism; sphingolipid metabolism.</text>
</comment>
<proteinExistence type="inferred from homology"/>
<evidence type="ECO:0000256" key="5">
    <source>
        <dbReference type="ARBA" id="ARBA00022448"/>
    </source>
</evidence>
<reference evidence="13 14" key="1">
    <citation type="submission" date="2024-05" db="EMBL/GenBank/DDBJ databases">
        <title>Genetic variation in Jamaican populations of the coffee berry borer (Hypothenemus hampei).</title>
        <authorList>
            <person name="Errbii M."/>
            <person name="Myrie A."/>
        </authorList>
    </citation>
    <scope>NUCLEOTIDE SEQUENCE [LARGE SCALE GENOMIC DNA]</scope>
    <source>
        <strain evidence="13">JA-Hopewell-2020-01-JO</strain>
        <tissue evidence="13">Whole body</tissue>
    </source>
</reference>
<dbReference type="PIRSF" id="PIRSF005225">
    <property type="entry name" value="LAG1_LAC1"/>
    <property type="match status" value="1"/>
</dbReference>
<feature type="transmembrane region" description="Helical" evidence="11">
    <location>
        <begin position="276"/>
        <end position="294"/>
    </location>
</feature>
<evidence type="ECO:0000256" key="7">
    <source>
        <dbReference type="ARBA" id="ARBA00022927"/>
    </source>
</evidence>
<dbReference type="Proteomes" id="UP001566132">
    <property type="component" value="Unassembled WGS sequence"/>
</dbReference>
<comment type="similarity">
    <text evidence="4">Belongs to the TRAM family.</text>
</comment>
<evidence type="ECO:0000256" key="2">
    <source>
        <dbReference type="ARBA" id="ARBA00004760"/>
    </source>
</evidence>
<organism evidence="13 14">
    <name type="scientific">Hypothenemus hampei</name>
    <name type="common">Coffee berry borer</name>
    <dbReference type="NCBI Taxonomy" id="57062"/>
    <lineage>
        <taxon>Eukaryota</taxon>
        <taxon>Metazoa</taxon>
        <taxon>Ecdysozoa</taxon>
        <taxon>Arthropoda</taxon>
        <taxon>Hexapoda</taxon>
        <taxon>Insecta</taxon>
        <taxon>Pterygota</taxon>
        <taxon>Neoptera</taxon>
        <taxon>Endopterygota</taxon>
        <taxon>Coleoptera</taxon>
        <taxon>Polyphaga</taxon>
        <taxon>Cucujiformia</taxon>
        <taxon>Curculionidae</taxon>
        <taxon>Scolytinae</taxon>
        <taxon>Hypothenemus</taxon>
    </lineage>
</organism>
<comment type="caution">
    <text evidence="13">The sequence shown here is derived from an EMBL/GenBank/DDBJ whole genome shotgun (WGS) entry which is preliminary data.</text>
</comment>
<sequence length="390" mass="44588">MVKPVRKTSNKNPPIFSHEFVIQNHADIVSCVAMVFVIGLMVQATSPLASVFITLHHNVTGEQPGELPLYLPGLKDIAAVFFYSLICIIVHAIIQEYVLDKISKKLHLSKSKLAVFSISGQLFVFYLISSIWGLDIAFKERVIPDFARIWSQYPVPMFFMFKMYILIQLAYSLHELPELYFQRVKKDEWTNRGLQSVVGLLLMAIPYVLNFNRLLLVLLVLHHTAEWVYHVTQLLQTVDKDEKFSKGYFHPVTKQIYISTKCLFVAARLVSTILQILARLSSIILAVLTLWHGLANNENQGFNVREGLFNTAAIRFPVLAGIILLQMYLIFKVISQEITKSKENINSVTPVTKTKVPKKEKSKKTKKNEESDLPEVDQNTNKTLRKQKVK</sequence>
<evidence type="ECO:0000256" key="9">
    <source>
        <dbReference type="ARBA" id="ARBA00023136"/>
    </source>
</evidence>
<protein>
    <recommendedName>
        <fullName evidence="12">TLC domain-containing protein</fullName>
    </recommendedName>
</protein>
<dbReference type="GO" id="GO:0016020">
    <property type="term" value="C:membrane"/>
    <property type="evidence" value="ECO:0007669"/>
    <property type="project" value="UniProtKB-SubCell"/>
</dbReference>
<evidence type="ECO:0000256" key="8">
    <source>
        <dbReference type="ARBA" id="ARBA00022989"/>
    </source>
</evidence>
<evidence type="ECO:0000256" key="1">
    <source>
        <dbReference type="ARBA" id="ARBA00004141"/>
    </source>
</evidence>
<dbReference type="PANTHER" id="PTHR12371:SF11">
    <property type="entry name" value="TRANSLOCATING CHAIN-ASSOCIATED MEMBRANE PROTEIN"/>
    <property type="match status" value="1"/>
</dbReference>
<feature type="compositionally biased region" description="Basic residues" evidence="10">
    <location>
        <begin position="355"/>
        <end position="366"/>
    </location>
</feature>
<comment type="subcellular location">
    <subcellularLocation>
        <location evidence="1">Membrane</location>
        <topology evidence="1">Multi-pass membrane protein</topology>
    </subcellularLocation>
</comment>
<dbReference type="AlphaFoldDB" id="A0ABD1FDF2"/>
<evidence type="ECO:0000256" key="3">
    <source>
        <dbReference type="ARBA" id="ARBA00004991"/>
    </source>
</evidence>
<feature type="transmembrane region" description="Helical" evidence="11">
    <location>
        <begin position="21"/>
        <end position="42"/>
    </location>
</feature>
<feature type="region of interest" description="Disordered" evidence="10">
    <location>
        <begin position="349"/>
        <end position="390"/>
    </location>
</feature>
<dbReference type="InterPro" id="IPR006634">
    <property type="entry name" value="TLC-dom"/>
</dbReference>
<feature type="transmembrane region" description="Helical" evidence="11">
    <location>
        <begin position="193"/>
        <end position="209"/>
    </location>
</feature>
<evidence type="ECO:0000256" key="10">
    <source>
        <dbReference type="SAM" id="MobiDB-lite"/>
    </source>
</evidence>
<keyword evidence="8 11" id="KW-1133">Transmembrane helix</keyword>